<dbReference type="CDD" id="cd03801">
    <property type="entry name" value="GT4_PimA-like"/>
    <property type="match status" value="1"/>
</dbReference>
<dbReference type="Pfam" id="PF13692">
    <property type="entry name" value="Glyco_trans_1_4"/>
    <property type="match status" value="1"/>
</dbReference>
<dbReference type="GO" id="GO:0016757">
    <property type="term" value="F:glycosyltransferase activity"/>
    <property type="evidence" value="ECO:0007669"/>
    <property type="project" value="UniProtKB-KW"/>
</dbReference>
<dbReference type="InterPro" id="IPR028098">
    <property type="entry name" value="Glyco_trans_4-like_N"/>
</dbReference>
<sequence length="380" mass="40438">MRVLAVTTWFPTAVAPSRGSFVVNNLHAIGRAHELRVLHLVSPGDDDGTRRLLHEGLQVRRVPMNPQSPADVARAARAISAALRSDAFAPQILHTMAASALEPAALLRPRPPWIHTEHWSALTAPETLPPTGRAALPALRQLLRLPDIVTTDSQFLADGVRPGRGERDTRVVPCIVEPYPPSPRRDRADQALRLVSVGGLIDRKDPLLALDVVAELARRGVDARLTWVGEGPLREAVTERGAAPELAGRITLTGTLDAAGVRAALADADIFLAPTRSDNFFIAVAEAVIAGRPVVTGAKGGQGEYLDPAYSRLVSARDASQWADAVVELDAATSTTPAEAISATVGERFSTAAATRGYNTAYRDLLAPRGEAWSGHGSRG</sequence>
<dbReference type="AlphaFoldDB" id="A0A1G9ZQX2"/>
<evidence type="ECO:0000256" key="2">
    <source>
        <dbReference type="ARBA" id="ARBA00022679"/>
    </source>
</evidence>
<dbReference type="STRING" id="332524.SAMN04487766_10224"/>
<dbReference type="SUPFAM" id="SSF53756">
    <property type="entry name" value="UDP-Glycosyltransferase/glycogen phosphorylase"/>
    <property type="match status" value="1"/>
</dbReference>
<dbReference type="GO" id="GO:1901137">
    <property type="term" value="P:carbohydrate derivative biosynthetic process"/>
    <property type="evidence" value="ECO:0007669"/>
    <property type="project" value="UniProtKB-ARBA"/>
</dbReference>
<feature type="domain" description="Glycosyltransferase subfamily 4-like N-terminal" evidence="3">
    <location>
        <begin position="31"/>
        <end position="173"/>
    </location>
</feature>
<dbReference type="Proteomes" id="UP000198541">
    <property type="component" value="Unassembled WGS sequence"/>
</dbReference>
<dbReference type="PANTHER" id="PTHR45947">
    <property type="entry name" value="SULFOQUINOVOSYL TRANSFERASE SQD2"/>
    <property type="match status" value="1"/>
</dbReference>
<dbReference type="EMBL" id="FNIM01000001">
    <property type="protein sequence ID" value="SDN23972.1"/>
    <property type="molecule type" value="Genomic_DNA"/>
</dbReference>
<protein>
    <submittedName>
        <fullName evidence="4">Glycosyltransferase involved in cell wall bisynthesis</fullName>
    </submittedName>
</protein>
<keyword evidence="2 4" id="KW-0808">Transferase</keyword>
<dbReference type="PANTHER" id="PTHR45947:SF3">
    <property type="entry name" value="SULFOQUINOVOSYL TRANSFERASE SQD2"/>
    <property type="match status" value="1"/>
</dbReference>
<name>A0A1G9ZQX2_9ACTO</name>
<evidence type="ECO:0000313" key="5">
    <source>
        <dbReference type="Proteomes" id="UP000198541"/>
    </source>
</evidence>
<reference evidence="5" key="1">
    <citation type="submission" date="2016-10" db="EMBL/GenBank/DDBJ databases">
        <authorList>
            <person name="Varghese N."/>
            <person name="Submissions S."/>
        </authorList>
    </citation>
    <scope>NUCLEOTIDE SEQUENCE [LARGE SCALE GENOMIC DNA]</scope>
    <source>
        <strain evidence="5">DSM 27982</strain>
    </source>
</reference>
<dbReference type="Pfam" id="PF13579">
    <property type="entry name" value="Glyco_trans_4_4"/>
    <property type="match status" value="1"/>
</dbReference>
<keyword evidence="1" id="KW-0328">Glycosyltransferase</keyword>
<evidence type="ECO:0000313" key="4">
    <source>
        <dbReference type="EMBL" id="SDN23972.1"/>
    </source>
</evidence>
<evidence type="ECO:0000259" key="3">
    <source>
        <dbReference type="Pfam" id="PF13579"/>
    </source>
</evidence>
<gene>
    <name evidence="4" type="ORF">SAMN05216355_101368</name>
</gene>
<accession>A0A1G9ZQX2</accession>
<dbReference type="Gene3D" id="3.40.50.2000">
    <property type="entry name" value="Glycogen Phosphorylase B"/>
    <property type="match status" value="2"/>
</dbReference>
<organism evidence="4 5">
    <name type="scientific">Actinomyces ruminicola</name>
    <dbReference type="NCBI Taxonomy" id="332524"/>
    <lineage>
        <taxon>Bacteria</taxon>
        <taxon>Bacillati</taxon>
        <taxon>Actinomycetota</taxon>
        <taxon>Actinomycetes</taxon>
        <taxon>Actinomycetales</taxon>
        <taxon>Actinomycetaceae</taxon>
        <taxon>Actinomyces</taxon>
    </lineage>
</organism>
<proteinExistence type="predicted"/>
<dbReference type="RefSeq" id="WP_092532463.1">
    <property type="nucleotide sequence ID" value="NZ_FNIM01000001.1"/>
</dbReference>
<dbReference type="InterPro" id="IPR050194">
    <property type="entry name" value="Glycosyltransferase_grp1"/>
</dbReference>
<keyword evidence="5" id="KW-1185">Reference proteome</keyword>
<evidence type="ECO:0000256" key="1">
    <source>
        <dbReference type="ARBA" id="ARBA00022676"/>
    </source>
</evidence>